<feature type="non-terminal residue" evidence="2">
    <location>
        <position position="1"/>
    </location>
</feature>
<protein>
    <submittedName>
        <fullName evidence="2">Uncharacterized protein</fullName>
    </submittedName>
</protein>
<dbReference type="EMBL" id="CAJNNV010032706">
    <property type="protein sequence ID" value="CAE8640791.1"/>
    <property type="molecule type" value="Genomic_DNA"/>
</dbReference>
<keyword evidence="3" id="KW-1185">Reference proteome</keyword>
<feature type="compositionally biased region" description="Basic and acidic residues" evidence="1">
    <location>
        <begin position="177"/>
        <end position="192"/>
    </location>
</feature>
<dbReference type="Proteomes" id="UP000654075">
    <property type="component" value="Unassembled WGS sequence"/>
</dbReference>
<reference evidence="2" key="1">
    <citation type="submission" date="2021-02" db="EMBL/GenBank/DDBJ databases">
        <authorList>
            <person name="Dougan E. K."/>
            <person name="Rhodes N."/>
            <person name="Thang M."/>
            <person name="Chan C."/>
        </authorList>
    </citation>
    <scope>NUCLEOTIDE SEQUENCE</scope>
</reference>
<comment type="caution">
    <text evidence="2">The sequence shown here is derived from an EMBL/GenBank/DDBJ whole genome shotgun (WGS) entry which is preliminary data.</text>
</comment>
<name>A0A813HRK7_POLGL</name>
<gene>
    <name evidence="2" type="ORF">PGLA1383_LOCUS55561</name>
</gene>
<organism evidence="2 3">
    <name type="scientific">Polarella glacialis</name>
    <name type="common">Dinoflagellate</name>
    <dbReference type="NCBI Taxonomy" id="89957"/>
    <lineage>
        <taxon>Eukaryota</taxon>
        <taxon>Sar</taxon>
        <taxon>Alveolata</taxon>
        <taxon>Dinophyceae</taxon>
        <taxon>Suessiales</taxon>
        <taxon>Suessiaceae</taxon>
        <taxon>Polarella</taxon>
    </lineage>
</organism>
<evidence type="ECO:0000313" key="3">
    <source>
        <dbReference type="Proteomes" id="UP000654075"/>
    </source>
</evidence>
<proteinExistence type="predicted"/>
<feature type="region of interest" description="Disordered" evidence="1">
    <location>
        <begin position="172"/>
        <end position="192"/>
    </location>
</feature>
<dbReference type="AlphaFoldDB" id="A0A813HRK7"/>
<accession>A0A813HRK7</accession>
<evidence type="ECO:0000256" key="1">
    <source>
        <dbReference type="SAM" id="MobiDB-lite"/>
    </source>
</evidence>
<sequence length="192" mass="19609">WAPQSDEVELPKNDVSSVASILSLAQANLTRGKVREQYVDKSSLQQAFTIGGGASGGTAAAASGGGTGSGTSAALEAVYQKLEAAEGNSESHKELQKEFVAVLPRIEVAKVAELMGRAAVAIGAVEGRIPGWASSLFLDEVLRALLASGLSRFGSPHLAKVLGALSAWTASAAGGDADGRPKLSEDTPHSRI</sequence>
<evidence type="ECO:0000313" key="2">
    <source>
        <dbReference type="EMBL" id="CAE8640791.1"/>
    </source>
</evidence>